<dbReference type="InterPro" id="IPR050463">
    <property type="entry name" value="Gfo/Idh/MocA_oxidrdct_glycsds"/>
</dbReference>
<keyword evidence="1" id="KW-0560">Oxidoreductase</keyword>
<gene>
    <name evidence="5" type="ORF">FHX33_003074</name>
</gene>
<sequence length="337" mass="35461">MTFTVAVLGTGAFAREHLLALRGIPDVRVSHVAGSSLERATELAALVPGARATTDLAAVVSHPEVDGVDVCNATPDHAAWTIAAGRAGKHVHVDKPATLTVEAFDEMVAATEGRGRTLMVGQTVRFQPAVAELQARAAAGAIGDPRLLHITWYTGHVWPGGWRGWQLDTGKSGGHPVHNGTHALDLAVWLMGSEPVEVFGRDFPTFAAEMPMPDSFQLLVRFANGALATIELCYALTQPGRFLRRVLLAGTEGTLLHDTDAEPGLASPRHSAPPASLDGALADQLAHWVRAAQGREPMIVTTEQARAALATAVAAQRSLRTGRPIAVESAPVGVGAR</sequence>
<dbReference type="PANTHER" id="PTHR43818:SF11">
    <property type="entry name" value="BCDNA.GH03377"/>
    <property type="match status" value="1"/>
</dbReference>
<dbReference type="PANTHER" id="PTHR43818">
    <property type="entry name" value="BCDNA.GH03377"/>
    <property type="match status" value="1"/>
</dbReference>
<dbReference type="Gene3D" id="3.30.360.10">
    <property type="entry name" value="Dihydrodipicolinate Reductase, domain 2"/>
    <property type="match status" value="1"/>
</dbReference>
<proteinExistence type="predicted"/>
<accession>A0A7W4YL51</accession>
<keyword evidence="2" id="KW-0520">NAD</keyword>
<dbReference type="Proteomes" id="UP000538196">
    <property type="component" value="Unassembled WGS sequence"/>
</dbReference>
<keyword evidence="6" id="KW-1185">Reference proteome</keyword>
<evidence type="ECO:0000259" key="3">
    <source>
        <dbReference type="Pfam" id="PF01408"/>
    </source>
</evidence>
<organism evidence="5 6">
    <name type="scientific">Leifsonia aquatica</name>
    <name type="common">Corynebacterium aquaticum</name>
    <dbReference type="NCBI Taxonomy" id="144185"/>
    <lineage>
        <taxon>Bacteria</taxon>
        <taxon>Bacillati</taxon>
        <taxon>Actinomycetota</taxon>
        <taxon>Actinomycetes</taxon>
        <taxon>Micrococcales</taxon>
        <taxon>Microbacteriaceae</taxon>
        <taxon>Leifsonia</taxon>
    </lineage>
</organism>
<protein>
    <submittedName>
        <fullName evidence="5">Putative dehydrogenase</fullName>
    </submittedName>
</protein>
<evidence type="ECO:0000256" key="2">
    <source>
        <dbReference type="ARBA" id="ARBA00023027"/>
    </source>
</evidence>
<dbReference type="InterPro" id="IPR036291">
    <property type="entry name" value="NAD(P)-bd_dom_sf"/>
</dbReference>
<dbReference type="EMBL" id="JACHVP010000003">
    <property type="protein sequence ID" value="MBB2968304.1"/>
    <property type="molecule type" value="Genomic_DNA"/>
</dbReference>
<evidence type="ECO:0000313" key="5">
    <source>
        <dbReference type="EMBL" id="MBB2968304.1"/>
    </source>
</evidence>
<evidence type="ECO:0000259" key="4">
    <source>
        <dbReference type="Pfam" id="PF22725"/>
    </source>
</evidence>
<dbReference type="InterPro" id="IPR055170">
    <property type="entry name" value="GFO_IDH_MocA-like_dom"/>
</dbReference>
<evidence type="ECO:0000256" key="1">
    <source>
        <dbReference type="ARBA" id="ARBA00023002"/>
    </source>
</evidence>
<dbReference type="InterPro" id="IPR000683">
    <property type="entry name" value="Gfo/Idh/MocA-like_OxRdtase_N"/>
</dbReference>
<dbReference type="SUPFAM" id="SSF55347">
    <property type="entry name" value="Glyceraldehyde-3-phosphate dehydrogenase-like, C-terminal domain"/>
    <property type="match status" value="1"/>
</dbReference>
<dbReference type="Pfam" id="PF01408">
    <property type="entry name" value="GFO_IDH_MocA"/>
    <property type="match status" value="1"/>
</dbReference>
<reference evidence="5 6" key="1">
    <citation type="submission" date="2020-08" db="EMBL/GenBank/DDBJ databases">
        <title>Sequencing the genomes of 1000 actinobacteria strains.</title>
        <authorList>
            <person name="Klenk H.-P."/>
        </authorList>
    </citation>
    <scope>NUCLEOTIDE SEQUENCE [LARGE SCALE GENOMIC DNA]</scope>
    <source>
        <strain evidence="5 6">DSM 20146</strain>
    </source>
</reference>
<feature type="domain" description="Gfo/Idh/MocA-like oxidoreductase N-terminal" evidence="3">
    <location>
        <begin position="3"/>
        <end position="121"/>
    </location>
</feature>
<dbReference type="Pfam" id="PF22725">
    <property type="entry name" value="GFO_IDH_MocA_C3"/>
    <property type="match status" value="1"/>
</dbReference>
<dbReference type="Gene3D" id="3.40.50.720">
    <property type="entry name" value="NAD(P)-binding Rossmann-like Domain"/>
    <property type="match status" value="1"/>
</dbReference>
<evidence type="ECO:0000313" key="6">
    <source>
        <dbReference type="Proteomes" id="UP000538196"/>
    </source>
</evidence>
<dbReference type="RefSeq" id="WP_021758378.1">
    <property type="nucleotide sequence ID" value="NZ_JACHVP010000003.1"/>
</dbReference>
<dbReference type="GO" id="GO:0016491">
    <property type="term" value="F:oxidoreductase activity"/>
    <property type="evidence" value="ECO:0007669"/>
    <property type="project" value="UniProtKB-KW"/>
</dbReference>
<dbReference type="GO" id="GO:0000166">
    <property type="term" value="F:nucleotide binding"/>
    <property type="evidence" value="ECO:0007669"/>
    <property type="project" value="InterPro"/>
</dbReference>
<comment type="caution">
    <text evidence="5">The sequence shown here is derived from an EMBL/GenBank/DDBJ whole genome shotgun (WGS) entry which is preliminary data.</text>
</comment>
<dbReference type="SUPFAM" id="SSF51735">
    <property type="entry name" value="NAD(P)-binding Rossmann-fold domains"/>
    <property type="match status" value="1"/>
</dbReference>
<name>A0A7W4YL51_LEIAQ</name>
<feature type="domain" description="GFO/IDH/MocA-like oxidoreductase" evidence="4">
    <location>
        <begin position="131"/>
        <end position="255"/>
    </location>
</feature>
<dbReference type="AlphaFoldDB" id="A0A7W4YL51"/>